<accession>A0A1I3YD18</accession>
<dbReference type="InterPro" id="IPR036390">
    <property type="entry name" value="WH_DNA-bd_sf"/>
</dbReference>
<dbReference type="Gene3D" id="1.10.10.10">
    <property type="entry name" value="Winged helix-like DNA-binding domain superfamily/Winged helix DNA-binding domain"/>
    <property type="match status" value="1"/>
</dbReference>
<keyword evidence="2" id="KW-1185">Reference proteome</keyword>
<dbReference type="PANTHER" id="PTHR33221:SF15">
    <property type="entry name" value="HTH-TYPE TRANSCRIPTIONAL REGULATOR YWGB-RELATED"/>
    <property type="match status" value="1"/>
</dbReference>
<keyword evidence="1" id="KW-0238">DNA-binding</keyword>
<dbReference type="SUPFAM" id="SSF46785">
    <property type="entry name" value="Winged helix' DNA-binding domain"/>
    <property type="match status" value="1"/>
</dbReference>
<gene>
    <name evidence="1" type="ORF">SAMN02745775_1011182</name>
</gene>
<proteinExistence type="predicted"/>
<name>A0A1I3YD18_9PROT</name>
<dbReference type="InterPro" id="IPR036388">
    <property type="entry name" value="WH-like_DNA-bd_sf"/>
</dbReference>
<dbReference type="PROSITE" id="PS51197">
    <property type="entry name" value="HTH_RRF2_2"/>
    <property type="match status" value="1"/>
</dbReference>
<dbReference type="GO" id="GO:0003677">
    <property type="term" value="F:DNA binding"/>
    <property type="evidence" value="ECO:0007669"/>
    <property type="project" value="UniProtKB-KW"/>
</dbReference>
<dbReference type="InterPro" id="IPR000944">
    <property type="entry name" value="Tscrpt_reg_Rrf2"/>
</dbReference>
<reference evidence="1 2" key="1">
    <citation type="submission" date="2016-10" db="EMBL/GenBank/DDBJ databases">
        <authorList>
            <person name="de Groot N.N."/>
        </authorList>
    </citation>
    <scope>NUCLEOTIDE SEQUENCE [LARGE SCALE GENOMIC DNA]</scope>
    <source>
        <strain evidence="1 2">DSM 19981</strain>
    </source>
</reference>
<dbReference type="GO" id="GO:0005829">
    <property type="term" value="C:cytosol"/>
    <property type="evidence" value="ECO:0007669"/>
    <property type="project" value="TreeGrafter"/>
</dbReference>
<dbReference type="OrthoDB" id="9800506at2"/>
<evidence type="ECO:0000313" key="1">
    <source>
        <dbReference type="EMBL" id="SFK29702.1"/>
    </source>
</evidence>
<sequence>MVATRFAVAIHILLLLATEPGGQATSGRLADSVGTNPVVIRRLAGQLARAGLIRIRRGPGGAELARPAAEITLAEIWQAMRRNGLPLLPIHRAPNNGDAIGRGAPALLREVFDAAEAALESRLAGVTVADLCRQLAAAQAT</sequence>
<dbReference type="Proteomes" id="UP000199473">
    <property type="component" value="Unassembled WGS sequence"/>
</dbReference>
<dbReference type="EMBL" id="FOSQ01000001">
    <property type="protein sequence ID" value="SFK29702.1"/>
    <property type="molecule type" value="Genomic_DNA"/>
</dbReference>
<dbReference type="Pfam" id="PF02082">
    <property type="entry name" value="Rrf2"/>
    <property type="match status" value="1"/>
</dbReference>
<dbReference type="PANTHER" id="PTHR33221">
    <property type="entry name" value="WINGED HELIX-TURN-HELIX TRANSCRIPTIONAL REGULATOR, RRF2 FAMILY"/>
    <property type="match status" value="1"/>
</dbReference>
<protein>
    <submittedName>
        <fullName evidence="1">DNA-binding transcriptional regulator, IscR family</fullName>
    </submittedName>
</protein>
<dbReference type="AlphaFoldDB" id="A0A1I3YD18"/>
<dbReference type="STRING" id="1123062.SAMN02745775_1011182"/>
<evidence type="ECO:0000313" key="2">
    <source>
        <dbReference type="Proteomes" id="UP000199473"/>
    </source>
</evidence>
<dbReference type="RefSeq" id="WP_092956738.1">
    <property type="nucleotide sequence ID" value="NZ_FOSQ01000001.1"/>
</dbReference>
<organism evidence="1 2">
    <name type="scientific">Falsiroseomonas stagni DSM 19981</name>
    <dbReference type="NCBI Taxonomy" id="1123062"/>
    <lineage>
        <taxon>Bacteria</taxon>
        <taxon>Pseudomonadati</taxon>
        <taxon>Pseudomonadota</taxon>
        <taxon>Alphaproteobacteria</taxon>
        <taxon>Acetobacterales</taxon>
        <taxon>Roseomonadaceae</taxon>
        <taxon>Falsiroseomonas</taxon>
    </lineage>
</organism>
<dbReference type="GO" id="GO:0003700">
    <property type="term" value="F:DNA-binding transcription factor activity"/>
    <property type="evidence" value="ECO:0007669"/>
    <property type="project" value="TreeGrafter"/>
</dbReference>